<dbReference type="AlphaFoldDB" id="A9V2U8"/>
<sequence>MRLLWTATLDALQLCHDLQVLLASHNTLIRLPTFRLQALWHIDLSNNQLAEVDALVAYSCLGFVNLANNMLDWHGIARLQEVNIAWLVLAGNPVEVDPHFGHAIAQHAVTTQPTSSGHGTRRALAPRGSSSEKKSSPPSANLAEAILAMPSMRRNVVYMLIAATLFYDIPSDLMREAVAVHEELDGFVWQAFQIGPEGRAQLACMLASKLELELEERGETQEDLPRELQQDLARMMMHALRCVYGVDGDAGSRLSARQVRSSRVYSNPTHAAYSKAMDSNLLAVEFARLLVVLPRAIPYLLNGSSRGLTQLLADATLDETTAARIRSQLQVALQEEAWDRDDSNGTADGESAEEQPDEPYGLDEDIEEEGQFITDGDVASEVETDMEPSPEVRLILDSCLPG</sequence>
<feature type="region of interest" description="Disordered" evidence="1">
    <location>
        <begin position="335"/>
        <end position="402"/>
    </location>
</feature>
<evidence type="ECO:0000313" key="2">
    <source>
        <dbReference type="EMBL" id="EDQ88075.1"/>
    </source>
</evidence>
<evidence type="ECO:0000313" key="3">
    <source>
        <dbReference type="Proteomes" id="UP000001357"/>
    </source>
</evidence>
<feature type="compositionally biased region" description="Polar residues" evidence="1">
    <location>
        <begin position="109"/>
        <end position="118"/>
    </location>
</feature>
<feature type="compositionally biased region" description="Acidic residues" evidence="1">
    <location>
        <begin position="350"/>
        <end position="370"/>
    </location>
</feature>
<dbReference type="RefSeq" id="XP_001747151.1">
    <property type="nucleotide sequence ID" value="XM_001747099.1"/>
</dbReference>
<dbReference type="InterPro" id="IPR032675">
    <property type="entry name" value="LRR_dom_sf"/>
</dbReference>
<gene>
    <name evidence="2" type="ORF">MONBRDRAFT_26605</name>
</gene>
<dbReference type="InParanoid" id="A9V2U8"/>
<dbReference type="Gene3D" id="3.80.10.10">
    <property type="entry name" value="Ribonuclease Inhibitor"/>
    <property type="match status" value="1"/>
</dbReference>
<keyword evidence="3" id="KW-1185">Reference proteome</keyword>
<accession>A9V2U8</accession>
<dbReference type="KEGG" id="mbr:MONBRDRAFT_26605"/>
<feature type="compositionally biased region" description="Acidic residues" evidence="1">
    <location>
        <begin position="378"/>
        <end position="388"/>
    </location>
</feature>
<protein>
    <submittedName>
        <fullName evidence="2">Uncharacterized protein</fullName>
    </submittedName>
</protein>
<proteinExistence type="predicted"/>
<dbReference type="GeneID" id="5892354"/>
<dbReference type="SUPFAM" id="SSF52058">
    <property type="entry name" value="L domain-like"/>
    <property type="match status" value="1"/>
</dbReference>
<name>A9V2U8_MONBE</name>
<organism evidence="2 3">
    <name type="scientific">Monosiga brevicollis</name>
    <name type="common">Choanoflagellate</name>
    <dbReference type="NCBI Taxonomy" id="81824"/>
    <lineage>
        <taxon>Eukaryota</taxon>
        <taxon>Choanoflagellata</taxon>
        <taxon>Craspedida</taxon>
        <taxon>Salpingoecidae</taxon>
        <taxon>Monosiga</taxon>
    </lineage>
</organism>
<dbReference type="Proteomes" id="UP000001357">
    <property type="component" value="Unassembled WGS sequence"/>
</dbReference>
<evidence type="ECO:0000256" key="1">
    <source>
        <dbReference type="SAM" id="MobiDB-lite"/>
    </source>
</evidence>
<reference evidence="2 3" key="1">
    <citation type="journal article" date="2008" name="Nature">
        <title>The genome of the choanoflagellate Monosiga brevicollis and the origin of metazoans.</title>
        <authorList>
            <consortium name="JGI Sequencing"/>
            <person name="King N."/>
            <person name="Westbrook M.J."/>
            <person name="Young S.L."/>
            <person name="Kuo A."/>
            <person name="Abedin M."/>
            <person name="Chapman J."/>
            <person name="Fairclough S."/>
            <person name="Hellsten U."/>
            <person name="Isogai Y."/>
            <person name="Letunic I."/>
            <person name="Marr M."/>
            <person name="Pincus D."/>
            <person name="Putnam N."/>
            <person name="Rokas A."/>
            <person name="Wright K.J."/>
            <person name="Zuzow R."/>
            <person name="Dirks W."/>
            <person name="Good M."/>
            <person name="Goodstein D."/>
            <person name="Lemons D."/>
            <person name="Li W."/>
            <person name="Lyons J.B."/>
            <person name="Morris A."/>
            <person name="Nichols S."/>
            <person name="Richter D.J."/>
            <person name="Salamov A."/>
            <person name="Bork P."/>
            <person name="Lim W.A."/>
            <person name="Manning G."/>
            <person name="Miller W.T."/>
            <person name="McGinnis W."/>
            <person name="Shapiro H."/>
            <person name="Tjian R."/>
            <person name="Grigoriev I.V."/>
            <person name="Rokhsar D."/>
        </authorList>
    </citation>
    <scope>NUCLEOTIDE SEQUENCE [LARGE SCALE GENOMIC DNA]</scope>
    <source>
        <strain evidence="3">MX1 / ATCC 50154</strain>
    </source>
</reference>
<dbReference type="STRING" id="81824.A9V2U8"/>
<dbReference type="EMBL" id="CH991556">
    <property type="protein sequence ID" value="EDQ88075.1"/>
    <property type="molecule type" value="Genomic_DNA"/>
</dbReference>
<feature type="region of interest" description="Disordered" evidence="1">
    <location>
        <begin position="109"/>
        <end position="139"/>
    </location>
</feature>